<name>A0AAW6QQU2_9GAMM</name>
<proteinExistence type="predicted"/>
<evidence type="ECO:0000313" key="2">
    <source>
        <dbReference type="EMBL" id="MDG5898433.1"/>
    </source>
</evidence>
<evidence type="ECO:0008006" key="3">
    <source>
        <dbReference type="Google" id="ProtNLM"/>
    </source>
</evidence>
<dbReference type="RefSeq" id="WP_279254505.1">
    <property type="nucleotide sequence ID" value="NZ_SUNE01000001.1"/>
</dbReference>
<comment type="caution">
    <text evidence="2">The sequence shown here is derived from an EMBL/GenBank/DDBJ whole genome shotgun (WGS) entry which is preliminary data.</text>
</comment>
<accession>A0AAW6QQU2</accession>
<evidence type="ECO:0000256" key="1">
    <source>
        <dbReference type="SAM" id="SignalP"/>
    </source>
</evidence>
<dbReference type="AlphaFoldDB" id="A0AAW6QQU2"/>
<keyword evidence="1" id="KW-0732">Signal</keyword>
<reference evidence="2" key="1">
    <citation type="journal article" date="2019" name="Int J Environ Res Public Health">
        <title>Characterization of Chromosome-Mediated BlaOXA-894 in Shewanella xiamenensis Isolated from Pig Wastewater.</title>
        <authorList>
            <person name="Zou H."/>
            <person name="Zhou Z."/>
            <person name="Xia H."/>
            <person name="Zhao Q."/>
            <person name="Li X."/>
        </authorList>
    </citation>
    <scope>NUCLEOTIDE SEQUENCE</scope>
    <source>
        <strain evidence="2">2015oxa</strain>
    </source>
</reference>
<feature type="signal peptide" evidence="1">
    <location>
        <begin position="1"/>
        <end position="22"/>
    </location>
</feature>
<dbReference type="EMBL" id="SUNE01000001">
    <property type="protein sequence ID" value="MDG5898433.1"/>
    <property type="molecule type" value="Genomic_DNA"/>
</dbReference>
<protein>
    <recommendedName>
        <fullName evidence="3">Lipoprotein</fullName>
    </recommendedName>
</protein>
<feature type="chain" id="PRO_5043969727" description="Lipoprotein" evidence="1">
    <location>
        <begin position="23"/>
        <end position="106"/>
    </location>
</feature>
<reference evidence="2" key="2">
    <citation type="submission" date="2019-04" db="EMBL/GenBank/DDBJ databases">
        <authorList>
            <person name="Zou H."/>
        </authorList>
    </citation>
    <scope>NUCLEOTIDE SEQUENCE</scope>
    <source>
        <strain evidence="2">2015oxa</strain>
    </source>
</reference>
<dbReference type="Proteomes" id="UP001152518">
    <property type="component" value="Unassembled WGS sequence"/>
</dbReference>
<sequence length="106" mass="11458">MNKTLAILALTLIIFGCGNSQPNIEITYEYQTTFGYTYPSINVKAISDTVTINKVIINRGNCGGTIMSGLTKLLKFGESISVIANGDSDVKQVDVLTDDGDWSVTF</sequence>
<dbReference type="PROSITE" id="PS51257">
    <property type="entry name" value="PROKAR_LIPOPROTEIN"/>
    <property type="match status" value="1"/>
</dbReference>
<gene>
    <name evidence="2" type="ORF">E2650_00645</name>
</gene>
<organism evidence="2">
    <name type="scientific">Shewanella xiamenensis</name>
    <dbReference type="NCBI Taxonomy" id="332186"/>
    <lineage>
        <taxon>Bacteria</taxon>
        <taxon>Pseudomonadati</taxon>
        <taxon>Pseudomonadota</taxon>
        <taxon>Gammaproteobacteria</taxon>
        <taxon>Alteromonadales</taxon>
        <taxon>Shewanellaceae</taxon>
        <taxon>Shewanella</taxon>
    </lineage>
</organism>